<dbReference type="EMBL" id="JACGWJ010000007">
    <property type="protein sequence ID" value="KAL0407921.1"/>
    <property type="molecule type" value="Genomic_DNA"/>
</dbReference>
<evidence type="ECO:0000313" key="1">
    <source>
        <dbReference type="EMBL" id="KAL0407921.1"/>
    </source>
</evidence>
<accession>A0AAW2TWA3</accession>
<protein>
    <recommendedName>
        <fullName evidence="2">F-box domain-containing protein</fullName>
    </recommendedName>
</protein>
<reference evidence="1" key="2">
    <citation type="journal article" date="2024" name="Plant">
        <title>Genomic evolution and insights into agronomic trait innovations of Sesamum species.</title>
        <authorList>
            <person name="Miao H."/>
            <person name="Wang L."/>
            <person name="Qu L."/>
            <person name="Liu H."/>
            <person name="Sun Y."/>
            <person name="Le M."/>
            <person name="Wang Q."/>
            <person name="Wei S."/>
            <person name="Zheng Y."/>
            <person name="Lin W."/>
            <person name="Duan Y."/>
            <person name="Cao H."/>
            <person name="Xiong S."/>
            <person name="Wang X."/>
            <person name="Wei L."/>
            <person name="Li C."/>
            <person name="Ma Q."/>
            <person name="Ju M."/>
            <person name="Zhao R."/>
            <person name="Li G."/>
            <person name="Mu C."/>
            <person name="Tian Q."/>
            <person name="Mei H."/>
            <person name="Zhang T."/>
            <person name="Gao T."/>
            <person name="Zhang H."/>
        </authorList>
    </citation>
    <scope>NUCLEOTIDE SEQUENCE</scope>
    <source>
        <strain evidence="1">G02</strain>
    </source>
</reference>
<dbReference type="SUPFAM" id="SSF81383">
    <property type="entry name" value="F-box domain"/>
    <property type="match status" value="1"/>
</dbReference>
<reference evidence="1" key="1">
    <citation type="submission" date="2020-06" db="EMBL/GenBank/DDBJ databases">
        <authorList>
            <person name="Li T."/>
            <person name="Hu X."/>
            <person name="Zhang T."/>
            <person name="Song X."/>
            <person name="Zhang H."/>
            <person name="Dai N."/>
            <person name="Sheng W."/>
            <person name="Hou X."/>
            <person name="Wei L."/>
        </authorList>
    </citation>
    <scope>NUCLEOTIDE SEQUENCE</scope>
    <source>
        <strain evidence="1">G02</strain>
        <tissue evidence="1">Leaf</tissue>
    </source>
</reference>
<dbReference type="InterPro" id="IPR036047">
    <property type="entry name" value="F-box-like_dom_sf"/>
</dbReference>
<proteinExistence type="predicted"/>
<gene>
    <name evidence="1" type="ORF">Sradi_1726500</name>
</gene>
<comment type="caution">
    <text evidence="1">The sequence shown here is derived from an EMBL/GenBank/DDBJ whole genome shotgun (WGS) entry which is preliminary data.</text>
</comment>
<organism evidence="1">
    <name type="scientific">Sesamum radiatum</name>
    <name type="common">Black benniseed</name>
    <dbReference type="NCBI Taxonomy" id="300843"/>
    <lineage>
        <taxon>Eukaryota</taxon>
        <taxon>Viridiplantae</taxon>
        <taxon>Streptophyta</taxon>
        <taxon>Embryophyta</taxon>
        <taxon>Tracheophyta</taxon>
        <taxon>Spermatophyta</taxon>
        <taxon>Magnoliopsida</taxon>
        <taxon>eudicotyledons</taxon>
        <taxon>Gunneridae</taxon>
        <taxon>Pentapetalae</taxon>
        <taxon>asterids</taxon>
        <taxon>lamiids</taxon>
        <taxon>Lamiales</taxon>
        <taxon>Pedaliaceae</taxon>
        <taxon>Sesamum</taxon>
    </lineage>
</organism>
<dbReference type="AlphaFoldDB" id="A0AAW2TWA3"/>
<sequence>MGSDQESIPSDDIVFDILTRLKSLKTLDICKLVCKGWEEMIYEWSFMPLYCCRSRVLSGFFIQDMIDNKLFSICAAIDGSTSSDVSIARLSDDMKILASCNHGILSCVRRSGKNYRYYVCKPLLNNGSLCLIQNFATKLFL</sequence>
<name>A0AAW2TWA3_SESRA</name>
<evidence type="ECO:0008006" key="2">
    <source>
        <dbReference type="Google" id="ProtNLM"/>
    </source>
</evidence>